<dbReference type="Proteomes" id="UP000753908">
    <property type="component" value="Unassembled WGS sequence"/>
</dbReference>
<sequence>MKVRFLLDENLSSRLKVAVLRLNPVIDILRVGDPNAPQLGTLDPDILGYLELSQRLLVTDNRTSMPDHLEAHWADGGYIWGLLWVRPKTSIGQLAEELFVIWETTEAEEWRDYVDWIPFQGQV</sequence>
<reference evidence="1" key="1">
    <citation type="submission" date="2021-05" db="EMBL/GenBank/DDBJ databases">
        <authorList>
            <person name="Pietrasiak N."/>
            <person name="Ward R."/>
            <person name="Stajich J.E."/>
            <person name="Kurbessoian T."/>
        </authorList>
    </citation>
    <scope>NUCLEOTIDE SEQUENCE</scope>
    <source>
        <strain evidence="1">CPER-KK1</strain>
    </source>
</reference>
<gene>
    <name evidence="1" type="ORF">KME25_25900</name>
</gene>
<reference evidence="1" key="2">
    <citation type="journal article" date="2022" name="Microbiol. Resour. Announc.">
        <title>Metagenome Sequencing to Explore Phylogenomics of Terrestrial Cyanobacteria.</title>
        <authorList>
            <person name="Ward R.D."/>
            <person name="Stajich J.E."/>
            <person name="Johansen J.R."/>
            <person name="Huntemann M."/>
            <person name="Clum A."/>
            <person name="Foster B."/>
            <person name="Foster B."/>
            <person name="Roux S."/>
            <person name="Palaniappan K."/>
            <person name="Varghese N."/>
            <person name="Mukherjee S."/>
            <person name="Reddy T.B.K."/>
            <person name="Daum C."/>
            <person name="Copeland A."/>
            <person name="Chen I.A."/>
            <person name="Ivanova N.N."/>
            <person name="Kyrpides N.C."/>
            <person name="Shapiro N."/>
            <person name="Eloe-Fadrosh E.A."/>
            <person name="Pietrasiak N."/>
        </authorList>
    </citation>
    <scope>NUCLEOTIDE SEQUENCE</scope>
    <source>
        <strain evidence="1">CPER-KK1</strain>
    </source>
</reference>
<organism evidence="1 2">
    <name type="scientific">Symplocastrum torsivum CPER-KK1</name>
    <dbReference type="NCBI Taxonomy" id="450513"/>
    <lineage>
        <taxon>Bacteria</taxon>
        <taxon>Bacillati</taxon>
        <taxon>Cyanobacteriota</taxon>
        <taxon>Cyanophyceae</taxon>
        <taxon>Oscillatoriophycideae</taxon>
        <taxon>Oscillatoriales</taxon>
        <taxon>Microcoleaceae</taxon>
        <taxon>Symplocastrum</taxon>
    </lineage>
</organism>
<accession>A0A951PQB4</accession>
<dbReference type="EMBL" id="JAHHIF010000049">
    <property type="protein sequence ID" value="MBW4547851.1"/>
    <property type="molecule type" value="Genomic_DNA"/>
</dbReference>
<dbReference type="AlphaFoldDB" id="A0A951PQB4"/>
<evidence type="ECO:0000313" key="2">
    <source>
        <dbReference type="Proteomes" id="UP000753908"/>
    </source>
</evidence>
<evidence type="ECO:0000313" key="1">
    <source>
        <dbReference type="EMBL" id="MBW4547851.1"/>
    </source>
</evidence>
<proteinExistence type="predicted"/>
<protein>
    <submittedName>
        <fullName evidence="1">DUF5615 family PIN-like protein</fullName>
    </submittedName>
</protein>
<comment type="caution">
    <text evidence="1">The sequence shown here is derived from an EMBL/GenBank/DDBJ whole genome shotgun (WGS) entry which is preliminary data.</text>
</comment>
<name>A0A951PQB4_9CYAN</name>